<dbReference type="SMART" id="SM00267">
    <property type="entry name" value="GGDEF"/>
    <property type="match status" value="1"/>
</dbReference>
<dbReference type="InterPro" id="IPR013767">
    <property type="entry name" value="PAS_fold"/>
</dbReference>
<dbReference type="EMBL" id="JAXOJX010000092">
    <property type="protein sequence ID" value="MDZ5461001.1"/>
    <property type="molecule type" value="Genomic_DNA"/>
</dbReference>
<dbReference type="SMART" id="SM00052">
    <property type="entry name" value="EAL"/>
    <property type="match status" value="1"/>
</dbReference>
<dbReference type="Gene3D" id="3.30.70.270">
    <property type="match status" value="1"/>
</dbReference>
<dbReference type="Proteomes" id="UP001293718">
    <property type="component" value="Unassembled WGS sequence"/>
</dbReference>
<dbReference type="InterPro" id="IPR001633">
    <property type="entry name" value="EAL_dom"/>
</dbReference>
<sequence>MPRVIPPLFGRLRVGPKLLVLSLLPLVLTAGLGGMLVRDRLRIADGAKQELAGLACLGEVQRVLIGSVAPEATGASRRSTALMLQAPSCAETAGGRFSQALERLSQDPAQQMAGLPGRAALAALRVEVLRQGETVVERVAWDARLGASPALDQGRHALPIVVSRLPELMVLAQRMQALLLAAAVPHGTPGVEAVEDWRSEFYMLEGQLVAQARLLELDGQHARNTNDEQLAAALAWQTQMLGAIEDFGRSGRTLAQGNTNPTEAALQPLDVAFRALLTQVEQHATRLSAPLAAQLEQRVQQRKRKLVLELGGGGAVLLVLLVLSLRVARQITRPLEAFAEVARALRRSGDTTRRLEWDAQDEFGQVAQAFNQTLSRLTRKRAERDELQAALETLQSQTGLGDVTPLPLVVTSLPAHEVLHANAAGLELTGRRRQDPWSLGLDADTRAQLARHLGERGQVDGFEVRWQMGAQALSGVVSQRRLVYNGRDAVLTVFTPVERLRAAEQGLSMWAQVYEAATEALAIFDQQRQLVSLNGALSRLTACRTDAVVGRGLERLLAEDTEGEFVERFWRSVEGQGRWQGEMQLRRSDGRSVPVWVVASVISDVASAEGPRRFTLFSAVDVSERQAQEQRIRYLAHHDALTGLPNRVLFLERLRAMVQRARLGESQVAVLCIGVDRFRQINDSLGRAGGDALLRAVAQRLVETLRAGDVACRLGGDEFAVALGGLQDGEEALRLVDQRFLPQLRRAYAVNGVSMEITCSVGVAPCLVGVEAEEAMRRADAAVAQASGKGGDAASLFTAEVHERAHRRVMLESQLKLGLERGEFSLLYQPRVAARDGALVGVEALLRWNSARLGEVSAMEFVPVAEASKQIVPIGAWVLDQVCRQLAQWRAREMPHLHVAVNLSPVQLRDPALLETLRSALQRHGVAAAQLELEFTEAAVMEDVEFMLAQFVALKQLGVGLSIDDFGTGYSSVPHLNRFPVDRLKVDRTLVAALARDLGELAVVRAIVGLGHTMGLQVTAEGVEDEATAEVLRGAECDEFQGYHYARPLSVPDLEAWIGQLLPPTPPVTRGEVRPILQLLTRSDAA</sequence>
<dbReference type="Pfam" id="PF00563">
    <property type="entry name" value="EAL"/>
    <property type="match status" value="1"/>
</dbReference>
<dbReference type="Gene3D" id="3.20.20.450">
    <property type="entry name" value="EAL domain"/>
    <property type="match status" value="1"/>
</dbReference>
<dbReference type="Pfam" id="PF00672">
    <property type="entry name" value="HAMP"/>
    <property type="match status" value="1"/>
</dbReference>
<dbReference type="InterPro" id="IPR003660">
    <property type="entry name" value="HAMP_dom"/>
</dbReference>
<dbReference type="CDD" id="cd01948">
    <property type="entry name" value="EAL"/>
    <property type="match status" value="1"/>
</dbReference>
<dbReference type="InterPro" id="IPR043128">
    <property type="entry name" value="Rev_trsase/Diguanyl_cyclase"/>
</dbReference>
<dbReference type="PROSITE" id="PS50113">
    <property type="entry name" value="PAC"/>
    <property type="match status" value="1"/>
</dbReference>
<feature type="domain" description="GGDEF" evidence="5">
    <location>
        <begin position="666"/>
        <end position="799"/>
    </location>
</feature>
<dbReference type="InterPro" id="IPR029787">
    <property type="entry name" value="Nucleotide_cyclase"/>
</dbReference>
<dbReference type="SUPFAM" id="SSF141868">
    <property type="entry name" value="EAL domain-like"/>
    <property type="match status" value="1"/>
</dbReference>
<dbReference type="NCBIfam" id="TIGR00229">
    <property type="entry name" value="sensory_box"/>
    <property type="match status" value="1"/>
</dbReference>
<reference evidence="6 7" key="1">
    <citation type="submission" date="2023-11" db="EMBL/GenBank/DDBJ databases">
        <title>Draft genome of Azohydromonas lata strain H1 (DSM1123), a polyhydroxyalkanoate producer.</title>
        <authorList>
            <person name="Traversa D."/>
            <person name="D'Addabbo P."/>
            <person name="Pazzani C."/>
            <person name="Manzari C."/>
            <person name="Chiara M."/>
            <person name="Scrascia M."/>
        </authorList>
    </citation>
    <scope>NUCLEOTIDE SEQUENCE [LARGE SCALE GENOMIC DNA]</scope>
    <source>
        <strain evidence="6 7">H1</strain>
    </source>
</reference>
<dbReference type="PROSITE" id="PS50887">
    <property type="entry name" value="GGDEF"/>
    <property type="match status" value="1"/>
</dbReference>
<dbReference type="Gene3D" id="6.10.340.10">
    <property type="match status" value="1"/>
</dbReference>
<dbReference type="PROSITE" id="PS50883">
    <property type="entry name" value="EAL"/>
    <property type="match status" value="1"/>
</dbReference>
<keyword evidence="7" id="KW-1185">Reference proteome</keyword>
<keyword evidence="1" id="KW-0812">Transmembrane</keyword>
<dbReference type="Gene3D" id="3.30.450.20">
    <property type="entry name" value="PAS domain"/>
    <property type="match status" value="1"/>
</dbReference>
<dbReference type="SUPFAM" id="SSF55073">
    <property type="entry name" value="Nucleotide cyclase"/>
    <property type="match status" value="1"/>
</dbReference>
<evidence type="ECO:0000259" key="4">
    <source>
        <dbReference type="PROSITE" id="PS50885"/>
    </source>
</evidence>
<dbReference type="Pfam" id="PF00989">
    <property type="entry name" value="PAS"/>
    <property type="match status" value="1"/>
</dbReference>
<comment type="caution">
    <text evidence="6">The sequence shown here is derived from an EMBL/GenBank/DDBJ whole genome shotgun (WGS) entry which is preliminary data.</text>
</comment>
<name>A0ABU5IQ29_9BURK</name>
<keyword evidence="1" id="KW-0472">Membrane</keyword>
<dbReference type="InterPro" id="IPR035919">
    <property type="entry name" value="EAL_sf"/>
</dbReference>
<dbReference type="RefSeq" id="WP_322468286.1">
    <property type="nucleotide sequence ID" value="NZ_JAXOJX010000092.1"/>
</dbReference>
<dbReference type="SMART" id="SM00304">
    <property type="entry name" value="HAMP"/>
    <property type="match status" value="1"/>
</dbReference>
<dbReference type="CDD" id="cd01949">
    <property type="entry name" value="GGDEF"/>
    <property type="match status" value="1"/>
</dbReference>
<protein>
    <submittedName>
        <fullName evidence="6">EAL domain-containing protein</fullName>
    </submittedName>
</protein>
<evidence type="ECO:0000313" key="6">
    <source>
        <dbReference type="EMBL" id="MDZ5461001.1"/>
    </source>
</evidence>
<dbReference type="SUPFAM" id="SSF55785">
    <property type="entry name" value="PYP-like sensor domain (PAS domain)"/>
    <property type="match status" value="1"/>
</dbReference>
<dbReference type="PANTHER" id="PTHR44757:SF2">
    <property type="entry name" value="BIOFILM ARCHITECTURE MAINTENANCE PROTEIN MBAA"/>
    <property type="match status" value="1"/>
</dbReference>
<dbReference type="InterPro" id="IPR035965">
    <property type="entry name" value="PAS-like_dom_sf"/>
</dbReference>
<evidence type="ECO:0000313" key="7">
    <source>
        <dbReference type="Proteomes" id="UP001293718"/>
    </source>
</evidence>
<proteinExistence type="predicted"/>
<evidence type="ECO:0000259" key="5">
    <source>
        <dbReference type="PROSITE" id="PS50887"/>
    </source>
</evidence>
<feature type="domain" description="EAL" evidence="3">
    <location>
        <begin position="808"/>
        <end position="1062"/>
    </location>
</feature>
<dbReference type="InterPro" id="IPR000160">
    <property type="entry name" value="GGDEF_dom"/>
</dbReference>
<evidence type="ECO:0000259" key="2">
    <source>
        <dbReference type="PROSITE" id="PS50113"/>
    </source>
</evidence>
<dbReference type="InterPro" id="IPR052155">
    <property type="entry name" value="Biofilm_reg_signaling"/>
</dbReference>
<feature type="domain" description="HAMP" evidence="4">
    <location>
        <begin position="329"/>
        <end position="382"/>
    </location>
</feature>
<keyword evidence="1" id="KW-1133">Transmembrane helix</keyword>
<dbReference type="Pfam" id="PF00990">
    <property type="entry name" value="GGDEF"/>
    <property type="match status" value="1"/>
</dbReference>
<dbReference type="InterPro" id="IPR000700">
    <property type="entry name" value="PAS-assoc_C"/>
</dbReference>
<gene>
    <name evidence="6" type="ORF">SM757_30940</name>
</gene>
<dbReference type="NCBIfam" id="TIGR00254">
    <property type="entry name" value="GGDEF"/>
    <property type="match status" value="1"/>
</dbReference>
<dbReference type="SUPFAM" id="SSF158472">
    <property type="entry name" value="HAMP domain-like"/>
    <property type="match status" value="1"/>
</dbReference>
<feature type="transmembrane region" description="Helical" evidence="1">
    <location>
        <begin position="18"/>
        <end position="37"/>
    </location>
</feature>
<dbReference type="PROSITE" id="PS50885">
    <property type="entry name" value="HAMP"/>
    <property type="match status" value="1"/>
</dbReference>
<dbReference type="InterPro" id="IPR000014">
    <property type="entry name" value="PAS"/>
</dbReference>
<accession>A0ABU5IQ29</accession>
<dbReference type="PANTHER" id="PTHR44757">
    <property type="entry name" value="DIGUANYLATE CYCLASE DGCP"/>
    <property type="match status" value="1"/>
</dbReference>
<dbReference type="CDD" id="cd06225">
    <property type="entry name" value="HAMP"/>
    <property type="match status" value="1"/>
</dbReference>
<feature type="domain" description="PAC" evidence="2">
    <location>
        <begin position="579"/>
        <end position="634"/>
    </location>
</feature>
<evidence type="ECO:0000256" key="1">
    <source>
        <dbReference type="SAM" id="Phobius"/>
    </source>
</evidence>
<feature type="transmembrane region" description="Helical" evidence="1">
    <location>
        <begin position="306"/>
        <end position="325"/>
    </location>
</feature>
<organism evidence="6 7">
    <name type="scientific">Azohydromonas lata</name>
    <dbReference type="NCBI Taxonomy" id="45677"/>
    <lineage>
        <taxon>Bacteria</taxon>
        <taxon>Pseudomonadati</taxon>
        <taxon>Pseudomonadota</taxon>
        <taxon>Betaproteobacteria</taxon>
        <taxon>Burkholderiales</taxon>
        <taxon>Sphaerotilaceae</taxon>
        <taxon>Azohydromonas</taxon>
    </lineage>
</organism>
<evidence type="ECO:0000259" key="3">
    <source>
        <dbReference type="PROSITE" id="PS50883"/>
    </source>
</evidence>